<protein>
    <submittedName>
        <fullName evidence="1">Uncharacterized protein</fullName>
    </submittedName>
</protein>
<keyword evidence="2" id="KW-1185">Reference proteome</keyword>
<proteinExistence type="predicted"/>
<name>A0ACC1J2X2_9FUNG</name>
<comment type="caution">
    <text evidence="1">The sequence shown here is derived from an EMBL/GenBank/DDBJ whole genome shotgun (WGS) entry which is preliminary data.</text>
</comment>
<dbReference type="EMBL" id="JANBPW010004250">
    <property type="protein sequence ID" value="KAJ1935446.1"/>
    <property type="molecule type" value="Genomic_DNA"/>
</dbReference>
<feature type="non-terminal residue" evidence="1">
    <location>
        <position position="179"/>
    </location>
</feature>
<evidence type="ECO:0000313" key="1">
    <source>
        <dbReference type="EMBL" id="KAJ1935446.1"/>
    </source>
</evidence>
<accession>A0ACC1J2X2</accession>
<reference evidence="1" key="1">
    <citation type="submission" date="2022-07" db="EMBL/GenBank/DDBJ databases">
        <title>Phylogenomic reconstructions and comparative analyses of Kickxellomycotina fungi.</title>
        <authorList>
            <person name="Reynolds N.K."/>
            <person name="Stajich J.E."/>
            <person name="Barry K."/>
            <person name="Grigoriev I.V."/>
            <person name="Crous P."/>
            <person name="Smith M.E."/>
        </authorList>
    </citation>
    <scope>NUCLEOTIDE SEQUENCE</scope>
    <source>
        <strain evidence="1">NRRL 5244</strain>
    </source>
</reference>
<gene>
    <name evidence="1" type="ORF">FBU59_005385</name>
</gene>
<dbReference type="Proteomes" id="UP001150603">
    <property type="component" value="Unassembled WGS sequence"/>
</dbReference>
<sequence length="179" mass="18689">MSFEYLGPTRYDGSDSEDEQPLTTTTAPASFVVRTTRDLPASPTVIIDLTQSSTSDQQMTPLGVIYAPTPAKQHPLGASLSTSAALSRIVRHSDGTVRVLAHPGLASEMQHGWVRAVLGKLQPKRIVVVDSLLVSAAGAGSEAAGAYHTPAVLASVLVLGVAAAVVNYAETYGVPCRHV</sequence>
<organism evidence="1 2">
    <name type="scientific">Linderina macrospora</name>
    <dbReference type="NCBI Taxonomy" id="4868"/>
    <lineage>
        <taxon>Eukaryota</taxon>
        <taxon>Fungi</taxon>
        <taxon>Fungi incertae sedis</taxon>
        <taxon>Zoopagomycota</taxon>
        <taxon>Kickxellomycotina</taxon>
        <taxon>Kickxellomycetes</taxon>
        <taxon>Kickxellales</taxon>
        <taxon>Kickxellaceae</taxon>
        <taxon>Linderina</taxon>
    </lineage>
</organism>
<evidence type="ECO:0000313" key="2">
    <source>
        <dbReference type="Proteomes" id="UP001150603"/>
    </source>
</evidence>